<dbReference type="GO" id="GO:0008781">
    <property type="term" value="F:N-acylneuraminate cytidylyltransferase activity"/>
    <property type="evidence" value="ECO:0007669"/>
    <property type="project" value="TreeGrafter"/>
</dbReference>
<dbReference type="PANTHER" id="PTHR21485">
    <property type="entry name" value="HAD SUPERFAMILY MEMBERS CMAS AND KDSC"/>
    <property type="match status" value="1"/>
</dbReference>
<protein>
    <submittedName>
        <fullName evidence="1">Acylneuraminate cytidylyltransferase family protein</fullName>
    </submittedName>
</protein>
<dbReference type="Proteomes" id="UP000483078">
    <property type="component" value="Unassembled WGS sequence"/>
</dbReference>
<dbReference type="AlphaFoldDB" id="A0A7C9HA71"/>
<dbReference type="RefSeq" id="WP_273248438.1">
    <property type="nucleotide sequence ID" value="NZ_VENJ01000005.1"/>
</dbReference>
<name>A0A7C9HA71_9RHOB</name>
<dbReference type="InterPro" id="IPR003329">
    <property type="entry name" value="Cytidylyl_trans"/>
</dbReference>
<dbReference type="CDD" id="cd02513">
    <property type="entry name" value="CMP-NeuAc_Synthase"/>
    <property type="match status" value="1"/>
</dbReference>
<gene>
    <name evidence="1" type="ORF">FH759_03985</name>
</gene>
<dbReference type="Gene3D" id="3.90.550.10">
    <property type="entry name" value="Spore Coat Polysaccharide Biosynthesis Protein SpsA, Chain A"/>
    <property type="match status" value="1"/>
</dbReference>
<dbReference type="InterPro" id="IPR050793">
    <property type="entry name" value="CMP-NeuNAc_synthase"/>
</dbReference>
<dbReference type="SUPFAM" id="SSF53448">
    <property type="entry name" value="Nucleotide-diphospho-sugar transferases"/>
    <property type="match status" value="1"/>
</dbReference>
<accession>A0A7C9HA71</accession>
<keyword evidence="1" id="KW-0808">Transferase</keyword>
<evidence type="ECO:0000313" key="1">
    <source>
        <dbReference type="EMBL" id="MTJ03844.1"/>
    </source>
</evidence>
<dbReference type="Pfam" id="PF02348">
    <property type="entry name" value="CTP_transf_3"/>
    <property type="match status" value="1"/>
</dbReference>
<keyword evidence="1" id="KW-0548">Nucleotidyltransferase</keyword>
<comment type="caution">
    <text evidence="1">The sequence shown here is derived from an EMBL/GenBank/DDBJ whole genome shotgun (WGS) entry which is preliminary data.</text>
</comment>
<organism evidence="1 2">
    <name type="scientific">Sediminimonas qiaohouensis</name>
    <dbReference type="NCBI Taxonomy" id="552061"/>
    <lineage>
        <taxon>Bacteria</taxon>
        <taxon>Pseudomonadati</taxon>
        <taxon>Pseudomonadota</taxon>
        <taxon>Alphaproteobacteria</taxon>
        <taxon>Rhodobacterales</taxon>
        <taxon>Roseobacteraceae</taxon>
        <taxon>Sediminimonas</taxon>
    </lineage>
</organism>
<sequence>MNARATIAVIPLRAGSKGLPGKNTRPLAGRPLYGHAIAQAHAAGITRVVISTDIEELIGRDLAPGITVLPRPAELAGDEVPMDAVLTHILSHGVTGPAQVVLLQATSPLRQGGDITAAMDLYDTGEFDLVLSATQANSGVLKWGRRGEGGQFVPLSDPAHCFANRASLPPVYRPNGAVYVFDADWFRRSGTLAGGRIGMIEMPPERAHDIDTLADFETVEALLDGGSAADD</sequence>
<dbReference type="InterPro" id="IPR029044">
    <property type="entry name" value="Nucleotide-diphossugar_trans"/>
</dbReference>
<reference evidence="1 2" key="1">
    <citation type="submission" date="2019-06" db="EMBL/GenBank/DDBJ databases">
        <title>Enrichment of Autotrophic Halophilic Microorganisms from Red Sea Brine Pool Using Microbial Electrosynthesis System.</title>
        <authorList>
            <person name="Alqahtani M.F."/>
            <person name="Bajracharya S."/>
            <person name="Katuri K.P."/>
            <person name="Ali M."/>
            <person name="Saikaly P.E."/>
        </authorList>
    </citation>
    <scope>NUCLEOTIDE SEQUENCE [LARGE SCALE GENOMIC DNA]</scope>
    <source>
        <strain evidence="1">MES6</strain>
    </source>
</reference>
<evidence type="ECO:0000313" key="2">
    <source>
        <dbReference type="Proteomes" id="UP000483078"/>
    </source>
</evidence>
<proteinExistence type="predicted"/>
<dbReference type="EMBL" id="VENJ01000005">
    <property type="protein sequence ID" value="MTJ03844.1"/>
    <property type="molecule type" value="Genomic_DNA"/>
</dbReference>
<dbReference type="PANTHER" id="PTHR21485:SF3">
    <property type="entry name" value="N-ACYLNEURAMINATE CYTIDYLYLTRANSFERASE"/>
    <property type="match status" value="1"/>
</dbReference>